<gene>
    <name evidence="2" type="ORF">BSL78_04836</name>
</gene>
<dbReference type="OrthoDB" id="41905at2759"/>
<evidence type="ECO:0000313" key="3">
    <source>
        <dbReference type="Proteomes" id="UP000230750"/>
    </source>
</evidence>
<comment type="caution">
    <text evidence="2">The sequence shown here is derived from an EMBL/GenBank/DDBJ whole genome shotgun (WGS) entry which is preliminary data.</text>
</comment>
<organism evidence="2 3">
    <name type="scientific">Stichopus japonicus</name>
    <name type="common">Sea cucumber</name>
    <dbReference type="NCBI Taxonomy" id="307972"/>
    <lineage>
        <taxon>Eukaryota</taxon>
        <taxon>Metazoa</taxon>
        <taxon>Echinodermata</taxon>
        <taxon>Eleutherozoa</taxon>
        <taxon>Echinozoa</taxon>
        <taxon>Holothuroidea</taxon>
        <taxon>Aspidochirotacea</taxon>
        <taxon>Aspidochirotida</taxon>
        <taxon>Stichopodidae</taxon>
        <taxon>Apostichopus</taxon>
    </lineage>
</organism>
<reference evidence="2 3" key="1">
    <citation type="journal article" date="2017" name="PLoS Biol.">
        <title>The sea cucumber genome provides insights into morphological evolution and visceral regeneration.</title>
        <authorList>
            <person name="Zhang X."/>
            <person name="Sun L."/>
            <person name="Yuan J."/>
            <person name="Sun Y."/>
            <person name="Gao Y."/>
            <person name="Zhang L."/>
            <person name="Li S."/>
            <person name="Dai H."/>
            <person name="Hamel J.F."/>
            <person name="Liu C."/>
            <person name="Yu Y."/>
            <person name="Liu S."/>
            <person name="Lin W."/>
            <person name="Guo K."/>
            <person name="Jin S."/>
            <person name="Xu P."/>
            <person name="Storey K.B."/>
            <person name="Huan P."/>
            <person name="Zhang T."/>
            <person name="Zhou Y."/>
            <person name="Zhang J."/>
            <person name="Lin C."/>
            <person name="Li X."/>
            <person name="Xing L."/>
            <person name="Huo D."/>
            <person name="Sun M."/>
            <person name="Wang L."/>
            <person name="Mercier A."/>
            <person name="Li F."/>
            <person name="Yang H."/>
            <person name="Xiang J."/>
        </authorList>
    </citation>
    <scope>NUCLEOTIDE SEQUENCE [LARGE SCALE GENOMIC DNA]</scope>
    <source>
        <strain evidence="2">Shaxun</strain>
        <tissue evidence="2">Muscle</tissue>
    </source>
</reference>
<feature type="chain" id="PRO_5013903281" evidence="1">
    <location>
        <begin position="29"/>
        <end position="677"/>
    </location>
</feature>
<keyword evidence="1" id="KW-0732">Signal</keyword>
<feature type="signal peptide" evidence="1">
    <location>
        <begin position="1"/>
        <end position="28"/>
    </location>
</feature>
<keyword evidence="3" id="KW-1185">Reference proteome</keyword>
<sequence length="677" mass="75077">MSNATMISTCLVALIYASFIAQVSYCKAVQWKGSSVIVSNDDLTLQVNKDGSYSLSIQGAQWLNSHDTFFTIGNKIYSKMNGTLHVVSGVQVSRGYDSHLGAFTKTSLTWQADDSAKTEVVTSFNMFEDSPAITFTQDFSHAGIHGCSVGDENKVCTSFPSFTVTKNMNSALGFMSYGHIFIHDVAVGSWNSSSKDVQSGLYGGPLAIFDKTGSTIVMSAFNEFMASSVYYDPSQNAVMQGVMGKVKEIPKGYKLQTVIHFGMGLKKAWFGWGNLLLKNYGTKRWTDTDPSLKYLGYWTDNGAFYYYNMEKGKNYDQTLVDVKKYVDENYIPYRYMQLDSWWYYKGLHGGVKNWTAMPLVFPNGLKTFQKEVGYSFHAHNRWWSPDTDYAKQNGGKYEFIVETGKALPQDKSQHLVVNRTFGITLCQVQKSGDCFSMSRIGSIQFESMDATLENITVGRTWMMGIAYGAMKNDMYLQFCMPMARHLLQSVEIPQLTQPLSSTSLPALSCIEHAPAATTSQGTISGYRSDLHHASCHRDTPFKDNFWTTTTQPGNIYAKSEKHPHLQTVVSALSTGPVGLATRWLQMALGVGMISGQIWSTYSNISGHMFGTILSINTGKAVQLVPSDADLEMPNPSFAFMDGSPELVKFDSNNSLTVGPSSDDGYQLWHASPGIPFM</sequence>
<proteinExistence type="predicted"/>
<dbReference type="STRING" id="307972.A0A2G8LDA8"/>
<protein>
    <submittedName>
        <fullName evidence="2">Uncharacterized protein</fullName>
    </submittedName>
</protein>
<evidence type="ECO:0000313" key="2">
    <source>
        <dbReference type="EMBL" id="PIK58249.1"/>
    </source>
</evidence>
<accession>A0A2G8LDA8</accession>
<dbReference type="Proteomes" id="UP000230750">
    <property type="component" value="Unassembled WGS sequence"/>
</dbReference>
<dbReference type="EMBL" id="MRZV01000118">
    <property type="protein sequence ID" value="PIK58249.1"/>
    <property type="molecule type" value="Genomic_DNA"/>
</dbReference>
<name>A0A2G8LDA8_STIJA</name>
<evidence type="ECO:0000256" key="1">
    <source>
        <dbReference type="SAM" id="SignalP"/>
    </source>
</evidence>
<dbReference type="AlphaFoldDB" id="A0A2G8LDA8"/>